<dbReference type="EMBL" id="LJSN01000001">
    <property type="protein sequence ID" value="PNE43381.1"/>
    <property type="molecule type" value="Genomic_DNA"/>
</dbReference>
<comment type="caution">
    <text evidence="1">The sequence shown here is derived from an EMBL/GenBank/DDBJ whole genome shotgun (WGS) entry which is preliminary data.</text>
</comment>
<keyword evidence="2" id="KW-1185">Reference proteome</keyword>
<dbReference type="AlphaFoldDB" id="A0A2N8PQY8"/>
<organism evidence="1 2">
    <name type="scientific">Streptomyces noursei</name>
    <name type="common">Streptomyces albulus</name>
    <dbReference type="NCBI Taxonomy" id="1971"/>
    <lineage>
        <taxon>Bacteria</taxon>
        <taxon>Bacillati</taxon>
        <taxon>Actinomycetota</taxon>
        <taxon>Actinomycetes</taxon>
        <taxon>Kitasatosporales</taxon>
        <taxon>Streptomycetaceae</taxon>
        <taxon>Streptomyces</taxon>
    </lineage>
</organism>
<sequence>MTKIPELGMDDSLPGAQWARAAQREMNMVHRGGEGRHEFARLPSCEGFAGMCVCGFETPEPSYNSMRPLLKAIREHLERDVFPPVDEAALMKEVESFKLGDLIGYHRLVETSQEHGARHMGWLVAGERGAVRIGPDGFGWFQGAWITFKTEQQEG</sequence>
<accession>A0A2N8PQY8</accession>
<gene>
    <name evidence="1" type="ORF">AOB60_00075</name>
</gene>
<name>A0A2N8PQY8_STRNR</name>
<evidence type="ECO:0000313" key="2">
    <source>
        <dbReference type="Proteomes" id="UP000236047"/>
    </source>
</evidence>
<reference evidence="2" key="1">
    <citation type="submission" date="2015-09" db="EMBL/GenBank/DDBJ databases">
        <authorList>
            <person name="Graham D.E."/>
            <person name="Mahan K.M."/>
            <person name="Klingeman D.M."/>
            <person name="Fida T."/>
            <person name="Giannone R.J."/>
            <person name="Hettich R.L."/>
            <person name="Parry R.J."/>
            <person name="Spain J.C."/>
        </authorList>
    </citation>
    <scope>NUCLEOTIDE SEQUENCE [LARGE SCALE GENOMIC DNA]</scope>
    <source>
        <strain evidence="2">JCM 4701</strain>
    </source>
</reference>
<evidence type="ECO:0000313" key="1">
    <source>
        <dbReference type="EMBL" id="PNE43381.1"/>
    </source>
</evidence>
<protein>
    <submittedName>
        <fullName evidence="1">Uncharacterized protein</fullName>
    </submittedName>
</protein>
<proteinExistence type="predicted"/>
<dbReference type="RefSeq" id="WP_102922270.1">
    <property type="nucleotide sequence ID" value="NZ_LJSN01000001.1"/>
</dbReference>
<dbReference type="Proteomes" id="UP000236047">
    <property type="component" value="Unassembled WGS sequence"/>
</dbReference>